<dbReference type="InterPro" id="IPR011010">
    <property type="entry name" value="DNA_brk_join_enz"/>
</dbReference>
<dbReference type="InterPro" id="IPR013762">
    <property type="entry name" value="Integrase-like_cat_sf"/>
</dbReference>
<evidence type="ECO:0000313" key="4">
    <source>
        <dbReference type="EMBL" id="MEN2790301.1"/>
    </source>
</evidence>
<keyword evidence="1" id="KW-0238">DNA-binding</keyword>
<dbReference type="RefSeq" id="WP_343889022.1">
    <property type="nucleotide sequence ID" value="NZ_BAAAEH010000016.1"/>
</dbReference>
<feature type="domain" description="Tyr recombinase" evidence="3">
    <location>
        <begin position="225"/>
        <end position="425"/>
    </location>
</feature>
<dbReference type="Pfam" id="PF00589">
    <property type="entry name" value="Phage_integrase"/>
    <property type="match status" value="1"/>
</dbReference>
<evidence type="ECO:0000256" key="1">
    <source>
        <dbReference type="ARBA" id="ARBA00023125"/>
    </source>
</evidence>
<evidence type="ECO:0000313" key="5">
    <source>
        <dbReference type="Proteomes" id="UP001419910"/>
    </source>
</evidence>
<evidence type="ECO:0000256" key="2">
    <source>
        <dbReference type="ARBA" id="ARBA00023172"/>
    </source>
</evidence>
<dbReference type="InterPro" id="IPR010998">
    <property type="entry name" value="Integrase_recombinase_N"/>
</dbReference>
<name>A0ABU9Y3E2_9SPHN</name>
<reference evidence="4 5" key="1">
    <citation type="submission" date="2024-05" db="EMBL/GenBank/DDBJ databases">
        <authorList>
            <person name="Liu Q."/>
            <person name="Xin Y.-H."/>
        </authorList>
    </citation>
    <scope>NUCLEOTIDE SEQUENCE [LARGE SCALE GENOMIC DNA]</scope>
    <source>
        <strain evidence="4 5">CGMCC 1.10181</strain>
    </source>
</reference>
<keyword evidence="5" id="KW-1185">Reference proteome</keyword>
<dbReference type="SUPFAM" id="SSF56349">
    <property type="entry name" value="DNA breaking-rejoining enzymes"/>
    <property type="match status" value="1"/>
</dbReference>
<dbReference type="InterPro" id="IPR002104">
    <property type="entry name" value="Integrase_catalytic"/>
</dbReference>
<dbReference type="Gene3D" id="1.10.443.10">
    <property type="entry name" value="Intergrase catalytic core"/>
    <property type="match status" value="1"/>
</dbReference>
<gene>
    <name evidence="4" type="ORF">ABC974_11740</name>
</gene>
<dbReference type="Gene3D" id="1.10.150.130">
    <property type="match status" value="1"/>
</dbReference>
<evidence type="ECO:0000259" key="3">
    <source>
        <dbReference type="PROSITE" id="PS51898"/>
    </source>
</evidence>
<dbReference type="PROSITE" id="PS51898">
    <property type="entry name" value="TYR_RECOMBINASE"/>
    <property type="match status" value="1"/>
</dbReference>
<organism evidence="4 5">
    <name type="scientific">Sphingomonas oligophenolica</name>
    <dbReference type="NCBI Taxonomy" id="301154"/>
    <lineage>
        <taxon>Bacteria</taxon>
        <taxon>Pseudomonadati</taxon>
        <taxon>Pseudomonadota</taxon>
        <taxon>Alphaproteobacteria</taxon>
        <taxon>Sphingomonadales</taxon>
        <taxon>Sphingomonadaceae</taxon>
        <taxon>Sphingomonas</taxon>
    </lineage>
</organism>
<keyword evidence="2" id="KW-0233">DNA recombination</keyword>
<protein>
    <submittedName>
        <fullName evidence="4">Tyrosine-type recombinase/integrase</fullName>
    </submittedName>
</protein>
<accession>A0ABU9Y3E2</accession>
<sequence length="436" mass="48530">MARVSADLRLQDRSARTRLKVRSNPYWRMVCEGQHLGYYKGPRGGTWIARYRPPGIDGNGTKQSLGVADDVGDANGETVLSWKQALDKATHWFGLQEKGGIETALNADVTVAEAVEAYIAMRNVRRASQAGRTVLSDASSSLTRHVLEDQVAGVALAKLTEADLEAWQLRVLRRRGTIQRVVNDFKAALNRAWKQHRRALPTDLPVVIKHGLMVEGPPQQQATVRDNQILPDDMIRRIITAALALDEDFGRLVVLLAATGARFAQLRRMTVGDVQAEHGRVMVPESFKGNKRDIGYIRVHVGTDTLAVLAPAMEGRPLSAPLLERWRYVQVKTGERRDATRVWERDTRGPWVTASEMTRLWNDACENAGFAVRIIPYALRHSSIVRGLRMGLPIRLVAAVHDTSVAMIERHYSRWITEGLDELAVRAVVPLVATAA</sequence>
<dbReference type="Proteomes" id="UP001419910">
    <property type="component" value="Unassembled WGS sequence"/>
</dbReference>
<proteinExistence type="predicted"/>
<dbReference type="EMBL" id="JBDIME010000008">
    <property type="protein sequence ID" value="MEN2790301.1"/>
    <property type="molecule type" value="Genomic_DNA"/>
</dbReference>
<comment type="caution">
    <text evidence="4">The sequence shown here is derived from an EMBL/GenBank/DDBJ whole genome shotgun (WGS) entry which is preliminary data.</text>
</comment>